<accession>A0A0F9VE30</accession>
<dbReference type="InterPro" id="IPR044925">
    <property type="entry name" value="His-Me_finger_sf"/>
</dbReference>
<dbReference type="EMBL" id="LAZR01000375">
    <property type="protein sequence ID" value="KKN71811.1"/>
    <property type="molecule type" value="Genomic_DNA"/>
</dbReference>
<sequence>MPKTFDTLINEVQSPQIGEIRRGDKIGRVSSVLSNFIWAACIDCGKERWVRYIRKAPEFQRCLACSKVGNKNNWQGGRTYFDGYIMIHTPNHYRANSRSYVFEHILVWERVHNRKLPTGWVIHHLNGIKDDNRPENLVALKRGEHTHLEKPFKERIRTLEMKVELLEKALDANQLIYKLEEN</sequence>
<evidence type="ECO:0000259" key="1">
    <source>
        <dbReference type="Pfam" id="PF13392"/>
    </source>
</evidence>
<reference evidence="2" key="1">
    <citation type="journal article" date="2015" name="Nature">
        <title>Complex archaea that bridge the gap between prokaryotes and eukaryotes.</title>
        <authorList>
            <person name="Spang A."/>
            <person name="Saw J.H."/>
            <person name="Jorgensen S.L."/>
            <person name="Zaremba-Niedzwiedzka K."/>
            <person name="Martijn J."/>
            <person name="Lind A.E."/>
            <person name="van Eijk R."/>
            <person name="Schleper C."/>
            <person name="Guy L."/>
            <person name="Ettema T.J."/>
        </authorList>
    </citation>
    <scope>NUCLEOTIDE SEQUENCE</scope>
</reference>
<feature type="domain" description="HNH nuclease" evidence="1">
    <location>
        <begin position="104"/>
        <end position="146"/>
    </location>
</feature>
<dbReference type="AlphaFoldDB" id="A0A0F9VE30"/>
<organism evidence="2">
    <name type="scientific">marine sediment metagenome</name>
    <dbReference type="NCBI Taxonomy" id="412755"/>
    <lineage>
        <taxon>unclassified sequences</taxon>
        <taxon>metagenomes</taxon>
        <taxon>ecological metagenomes</taxon>
    </lineage>
</organism>
<gene>
    <name evidence="2" type="ORF">LCGC14_0416650</name>
</gene>
<dbReference type="Pfam" id="PF13392">
    <property type="entry name" value="HNH_3"/>
    <property type="match status" value="1"/>
</dbReference>
<dbReference type="Gene3D" id="3.90.75.20">
    <property type="match status" value="1"/>
</dbReference>
<protein>
    <recommendedName>
        <fullName evidence="1">HNH nuclease domain-containing protein</fullName>
    </recommendedName>
</protein>
<dbReference type="InterPro" id="IPR003615">
    <property type="entry name" value="HNH_nuc"/>
</dbReference>
<evidence type="ECO:0000313" key="2">
    <source>
        <dbReference type="EMBL" id="KKN71811.1"/>
    </source>
</evidence>
<comment type="caution">
    <text evidence="2">The sequence shown here is derived from an EMBL/GenBank/DDBJ whole genome shotgun (WGS) entry which is preliminary data.</text>
</comment>
<name>A0A0F9VE30_9ZZZZ</name>
<dbReference type="SUPFAM" id="SSF54060">
    <property type="entry name" value="His-Me finger endonucleases"/>
    <property type="match status" value="1"/>
</dbReference>
<proteinExistence type="predicted"/>